<sequence>MSNPYNRHDVTDENWNKLEPFITELLGKWGGCNANDNRLFVNACLWIIRTGSPWRDLPNEYGKFNAVHRRYKRWCDKGIWDKLLAQLIDEPDYEWVMIDGSHCKVHPHAAGVVGGNQDMGRNKRGLNTKIHLVVDANGNPIKFMITGGEVSDFTEAVDLITGLKAEHLIADKGYDSDEIVRFAKKQGMTPVIPPRKNRKEQREYDKHLYKLRHLVENAFLKLKRFRGIATRYTKTTSAFRGAVTLAAISLWLNLV</sequence>
<dbReference type="Proteomes" id="UP000225320">
    <property type="component" value="Unassembled WGS sequence"/>
</dbReference>
<dbReference type="PANTHER" id="PTHR30007">
    <property type="entry name" value="PHP DOMAIN PROTEIN"/>
    <property type="match status" value="1"/>
</dbReference>
<accession>A0A2B7VF77</accession>
<dbReference type="GO" id="GO:0006313">
    <property type="term" value="P:DNA transposition"/>
    <property type="evidence" value="ECO:0007669"/>
    <property type="project" value="InterPro"/>
</dbReference>
<proteinExistence type="predicted"/>
<dbReference type="PANTHER" id="PTHR30007:SF1">
    <property type="entry name" value="BLR1914 PROTEIN"/>
    <property type="match status" value="1"/>
</dbReference>
<evidence type="ECO:0000259" key="2">
    <source>
        <dbReference type="Pfam" id="PF13340"/>
    </source>
</evidence>
<protein>
    <submittedName>
        <fullName evidence="3">IS5/IS1182 family transposase</fullName>
    </submittedName>
</protein>
<dbReference type="GO" id="GO:0004803">
    <property type="term" value="F:transposase activity"/>
    <property type="evidence" value="ECO:0007669"/>
    <property type="project" value="InterPro"/>
</dbReference>
<feature type="domain" description="Insertion element IS402-like" evidence="2">
    <location>
        <begin position="10"/>
        <end position="83"/>
    </location>
</feature>
<organism evidence="3 4">
    <name type="scientific">Bacillus toyonensis</name>
    <dbReference type="NCBI Taxonomy" id="155322"/>
    <lineage>
        <taxon>Bacteria</taxon>
        <taxon>Bacillati</taxon>
        <taxon>Bacillota</taxon>
        <taxon>Bacilli</taxon>
        <taxon>Bacillales</taxon>
        <taxon>Bacillaceae</taxon>
        <taxon>Bacillus</taxon>
        <taxon>Bacillus cereus group</taxon>
    </lineage>
</organism>
<dbReference type="GO" id="GO:0003677">
    <property type="term" value="F:DNA binding"/>
    <property type="evidence" value="ECO:0007669"/>
    <property type="project" value="InterPro"/>
</dbReference>
<dbReference type="AlphaFoldDB" id="A0A2B7VF77"/>
<dbReference type="EMBL" id="NVOI01000125">
    <property type="protein sequence ID" value="PGG83045.1"/>
    <property type="molecule type" value="Genomic_DNA"/>
</dbReference>
<reference evidence="3 4" key="1">
    <citation type="submission" date="2017-09" db="EMBL/GenBank/DDBJ databases">
        <title>Large-scale bioinformatics analysis of Bacillus genomes uncovers conserved roles of natural products in bacterial physiology.</title>
        <authorList>
            <consortium name="Agbiome Team Llc"/>
            <person name="Bleich R.M."/>
            <person name="Grubbs K.J."/>
            <person name="Santa Maria K.C."/>
            <person name="Allen S.E."/>
            <person name="Farag S."/>
            <person name="Shank E.A."/>
            <person name="Bowers A."/>
        </authorList>
    </citation>
    <scope>NUCLEOTIDE SEQUENCE [LARGE SCALE GENOMIC DNA]</scope>
    <source>
        <strain evidence="3 4">AFS094862</strain>
    </source>
</reference>
<feature type="domain" description="Transposase IS4-like" evidence="1">
    <location>
        <begin position="93"/>
        <end position="249"/>
    </location>
</feature>
<dbReference type="NCBIfam" id="NF033580">
    <property type="entry name" value="transpos_IS5_3"/>
    <property type="match status" value="1"/>
</dbReference>
<evidence type="ECO:0000313" key="3">
    <source>
        <dbReference type="EMBL" id="PGG83045.1"/>
    </source>
</evidence>
<comment type="caution">
    <text evidence="3">The sequence shown here is derived from an EMBL/GenBank/DDBJ whole genome shotgun (WGS) entry which is preliminary data.</text>
</comment>
<name>A0A2B7VF77_9BACI</name>
<dbReference type="Pfam" id="PF13340">
    <property type="entry name" value="DUF4096"/>
    <property type="match status" value="1"/>
</dbReference>
<dbReference type="InterPro" id="IPR025161">
    <property type="entry name" value="IS402-like_dom"/>
</dbReference>
<evidence type="ECO:0000259" key="1">
    <source>
        <dbReference type="Pfam" id="PF01609"/>
    </source>
</evidence>
<evidence type="ECO:0000313" key="4">
    <source>
        <dbReference type="Proteomes" id="UP000225320"/>
    </source>
</evidence>
<dbReference type="Pfam" id="PF01609">
    <property type="entry name" value="DDE_Tnp_1"/>
    <property type="match status" value="1"/>
</dbReference>
<dbReference type="InterPro" id="IPR002559">
    <property type="entry name" value="Transposase_11"/>
</dbReference>
<gene>
    <name evidence="3" type="ORF">CON73_27100</name>
</gene>